<evidence type="ECO:0000259" key="9">
    <source>
        <dbReference type="SMART" id="SM01274"/>
    </source>
</evidence>
<dbReference type="PANTHER" id="PTHR43237:SF4">
    <property type="entry name" value="NADP-DEPENDENT MALIC ENZYME"/>
    <property type="match status" value="1"/>
</dbReference>
<evidence type="ECO:0000313" key="11">
    <source>
        <dbReference type="Proteomes" id="UP000255425"/>
    </source>
</evidence>
<dbReference type="CDD" id="cd05311">
    <property type="entry name" value="NAD_bind_2_malic_enz"/>
    <property type="match status" value="1"/>
</dbReference>
<feature type="binding site" evidence="7">
    <location>
        <position position="159"/>
    </location>
    <ligand>
        <name>a divalent metal cation</name>
        <dbReference type="ChEBI" id="CHEBI:60240"/>
    </ligand>
</feature>
<evidence type="ECO:0000313" key="10">
    <source>
        <dbReference type="EMBL" id="SUM70760.1"/>
    </source>
</evidence>
<dbReference type="GeneID" id="63936631"/>
<dbReference type="GO" id="GO:0004473">
    <property type="term" value="F:malate dehydrogenase (decarboxylating) (NADP+) activity"/>
    <property type="evidence" value="ECO:0007669"/>
    <property type="project" value="UniProtKB-EC"/>
</dbReference>
<dbReference type="EC" id="1.1.1.40" evidence="10"/>
<gene>
    <name evidence="10" type="primary">maeB</name>
    <name evidence="10" type="ORF">NCTC11807_01330</name>
</gene>
<feature type="active site" description="Proton donor" evidence="5">
    <location>
        <position position="36"/>
    </location>
</feature>
<keyword evidence="4 10" id="KW-0560">Oxidoreductase</keyword>
<dbReference type="InterPro" id="IPR012302">
    <property type="entry name" value="Malic_NAD-bd"/>
</dbReference>
<dbReference type="InterPro" id="IPR015884">
    <property type="entry name" value="Malic_enzyme_CS"/>
</dbReference>
<dbReference type="InterPro" id="IPR001891">
    <property type="entry name" value="Malic_OxRdtase"/>
</dbReference>
<dbReference type="AlphaFoldDB" id="A0A380H281"/>
<evidence type="ECO:0000256" key="1">
    <source>
        <dbReference type="ARBA" id="ARBA00001936"/>
    </source>
</evidence>
<evidence type="ECO:0000256" key="7">
    <source>
        <dbReference type="PIRSR" id="PIRSR000106-3"/>
    </source>
</evidence>
<feature type="binding site" evidence="7">
    <location>
        <position position="133"/>
    </location>
    <ligand>
        <name>a divalent metal cation</name>
        <dbReference type="ChEBI" id="CHEBI:60240"/>
    </ligand>
</feature>
<dbReference type="Gene3D" id="3.40.50.720">
    <property type="entry name" value="NAD(P)-binding Rossmann-like Domain"/>
    <property type="match status" value="1"/>
</dbReference>
<dbReference type="FunFam" id="3.40.50.10380:FF:000003">
    <property type="entry name" value="NADP-dependent malic enzyme"/>
    <property type="match status" value="1"/>
</dbReference>
<feature type="binding site" evidence="7">
    <location>
        <position position="134"/>
    </location>
    <ligand>
        <name>a divalent metal cation</name>
        <dbReference type="ChEBI" id="CHEBI:60240"/>
    </ligand>
</feature>
<dbReference type="GO" id="GO:0046872">
    <property type="term" value="F:metal ion binding"/>
    <property type="evidence" value="ECO:0007669"/>
    <property type="project" value="UniProtKB-KW"/>
</dbReference>
<dbReference type="InterPro" id="IPR037062">
    <property type="entry name" value="Malic_N_dom_sf"/>
</dbReference>
<dbReference type="InterPro" id="IPR012301">
    <property type="entry name" value="Malic_N_dom"/>
</dbReference>
<evidence type="ECO:0000256" key="4">
    <source>
        <dbReference type="ARBA" id="ARBA00023002"/>
    </source>
</evidence>
<proteinExistence type="inferred from homology"/>
<dbReference type="Pfam" id="PF03949">
    <property type="entry name" value="Malic_M"/>
    <property type="match status" value="1"/>
</dbReference>
<dbReference type="Gene3D" id="3.40.50.10380">
    <property type="entry name" value="Malic enzyme, N-terminal domain"/>
    <property type="match status" value="1"/>
</dbReference>
<dbReference type="FunFam" id="3.40.50.720:FF:000095">
    <property type="entry name" value="NADP-dependent malic enzyme"/>
    <property type="match status" value="1"/>
</dbReference>
<dbReference type="InterPro" id="IPR036291">
    <property type="entry name" value="NAD(P)-bd_dom_sf"/>
</dbReference>
<comment type="similarity">
    <text evidence="2">Belongs to the malic enzymes family.</text>
</comment>
<reference evidence="10 11" key="1">
    <citation type="submission" date="2018-06" db="EMBL/GenBank/DDBJ databases">
        <authorList>
            <consortium name="Pathogen Informatics"/>
            <person name="Doyle S."/>
        </authorList>
    </citation>
    <scope>NUCLEOTIDE SEQUENCE [LARGE SCALE GENOMIC DNA]</scope>
    <source>
        <strain evidence="10 11">NCTC11807</strain>
    </source>
</reference>
<dbReference type="Pfam" id="PF00390">
    <property type="entry name" value="malic"/>
    <property type="match status" value="1"/>
</dbReference>
<dbReference type="SUPFAM" id="SSF51735">
    <property type="entry name" value="NAD(P)-binding Rossmann-fold domains"/>
    <property type="match status" value="1"/>
</dbReference>
<dbReference type="PIRSF" id="PIRSF000106">
    <property type="entry name" value="ME"/>
    <property type="match status" value="1"/>
</dbReference>
<dbReference type="InterPro" id="IPR045213">
    <property type="entry name" value="Malic_NAD-bd_bact_type"/>
</dbReference>
<comment type="cofactor">
    <cofactor evidence="1">
        <name>Mn(2+)</name>
        <dbReference type="ChEBI" id="CHEBI:29035"/>
    </cofactor>
</comment>
<sequence length="409" mass="44139">MSLRDDALEMHRENQGKLEVSPKVKVTNKEELSLAYSPGVAEPCKEIHENPRKVYEYTIKSNTVAVVTDGTAVLGLGNIGAEASIPVMEGKAVLFKSFAGINGVPIALDTTDTQEIINTVKLIQPNYGGINLEDISAPRCFEIEETLKKETNIPVFHDDQHGTAIVTMAGLINALRIVDKDLTDIKVVLNGAGAAGIAIVKLLHSYGVNDMIMCDSKGAIYSGRLYGMNDTKDYVAKWTNKDKVEGSLEEVIKEADVFIGVSVADILTQDMVKTMATDPIIFAMANPNPEIQPDDAKAAGAKVVGTGRSDFPNQINNVLAFPGIFRGALDVEATNINEDMKKAAVEAIANLIDKEELNPDYCIPGPFDKRVAPSVACQVAKAAMESGVARVEIDPQDVYDKTMQATELK</sequence>
<feature type="binding site" evidence="6">
    <location>
        <position position="316"/>
    </location>
    <ligand>
        <name>(S)-malate</name>
        <dbReference type="ChEBI" id="CHEBI:15589"/>
    </ligand>
</feature>
<feature type="binding site" evidence="6">
    <location>
        <position position="286"/>
    </location>
    <ligand>
        <name>(S)-malate</name>
        <dbReference type="ChEBI" id="CHEBI:15589"/>
    </ligand>
</feature>
<evidence type="ECO:0000256" key="3">
    <source>
        <dbReference type="ARBA" id="ARBA00022723"/>
    </source>
</evidence>
<name>A0A380H281_9STAP</name>
<dbReference type="PROSITE" id="PS00331">
    <property type="entry name" value="MALIC_ENZYMES"/>
    <property type="match status" value="1"/>
</dbReference>
<dbReference type="EMBL" id="UHDZ01000001">
    <property type="protein sequence ID" value="SUM70760.1"/>
    <property type="molecule type" value="Genomic_DNA"/>
</dbReference>
<feature type="active site" description="Proton acceptor" evidence="5">
    <location>
        <position position="91"/>
    </location>
</feature>
<feature type="domain" description="Malic enzyme N-terminal" evidence="9">
    <location>
        <begin position="15"/>
        <end position="148"/>
    </location>
</feature>
<keyword evidence="3 7" id="KW-0479">Metal-binding</keyword>
<dbReference type="SUPFAM" id="SSF53223">
    <property type="entry name" value="Aminoacid dehydrogenase-like, N-terminal domain"/>
    <property type="match status" value="1"/>
</dbReference>
<dbReference type="SMART" id="SM01274">
    <property type="entry name" value="malic"/>
    <property type="match status" value="1"/>
</dbReference>
<accession>A0A380H281</accession>
<evidence type="ECO:0000256" key="5">
    <source>
        <dbReference type="PIRSR" id="PIRSR000106-1"/>
    </source>
</evidence>
<dbReference type="SMART" id="SM00919">
    <property type="entry name" value="Malic_M"/>
    <property type="match status" value="1"/>
</dbReference>
<protein>
    <submittedName>
        <fullName evidence="10">Malate dehydrogenase</fullName>
        <ecNumber evidence="10">1.1.1.40</ecNumber>
    </submittedName>
</protein>
<dbReference type="PANTHER" id="PTHR43237">
    <property type="entry name" value="NADP-DEPENDENT MALIC ENZYME"/>
    <property type="match status" value="1"/>
</dbReference>
<evidence type="ECO:0000256" key="6">
    <source>
        <dbReference type="PIRSR" id="PIRSR000106-2"/>
    </source>
</evidence>
<dbReference type="InterPro" id="IPR046346">
    <property type="entry name" value="Aminoacid_DH-like_N_sf"/>
</dbReference>
<dbReference type="GO" id="GO:0051287">
    <property type="term" value="F:NAD binding"/>
    <property type="evidence" value="ECO:0007669"/>
    <property type="project" value="InterPro"/>
</dbReference>
<dbReference type="RefSeq" id="WP_115313147.1">
    <property type="nucleotide sequence ID" value="NZ_CP066042.1"/>
</dbReference>
<dbReference type="Proteomes" id="UP000255425">
    <property type="component" value="Unassembled WGS sequence"/>
</dbReference>
<feature type="domain" description="Malic enzyme NAD-binding" evidence="8">
    <location>
        <begin position="160"/>
        <end position="384"/>
    </location>
</feature>
<evidence type="ECO:0000259" key="8">
    <source>
        <dbReference type="SMART" id="SM00919"/>
    </source>
</evidence>
<comment type="cofactor">
    <cofactor evidence="7">
        <name>Mg(2+)</name>
        <dbReference type="ChEBI" id="CHEBI:18420"/>
    </cofactor>
    <cofactor evidence="7">
        <name>Mn(2+)</name>
        <dbReference type="ChEBI" id="CHEBI:29035"/>
    </cofactor>
    <text evidence="7">Divalent metal cations. Prefers magnesium or manganese.</text>
</comment>
<organism evidence="10 11">
    <name type="scientific">Staphylococcus saccharolyticus</name>
    <dbReference type="NCBI Taxonomy" id="33028"/>
    <lineage>
        <taxon>Bacteria</taxon>
        <taxon>Bacillati</taxon>
        <taxon>Bacillota</taxon>
        <taxon>Bacilli</taxon>
        <taxon>Bacillales</taxon>
        <taxon>Staphylococcaceae</taxon>
        <taxon>Staphylococcus</taxon>
    </lineage>
</organism>
<evidence type="ECO:0000256" key="2">
    <source>
        <dbReference type="ARBA" id="ARBA00008785"/>
    </source>
</evidence>
<keyword evidence="11" id="KW-1185">Reference proteome</keyword>
<dbReference type="InterPro" id="IPR051674">
    <property type="entry name" value="Malate_Decarboxylase"/>
</dbReference>